<evidence type="ECO:0000256" key="1">
    <source>
        <dbReference type="SAM" id="SignalP"/>
    </source>
</evidence>
<name>A0A2S0HUZ7_9FLAO</name>
<dbReference type="EMBL" id="CP027062">
    <property type="protein sequence ID" value="AVI50507.1"/>
    <property type="molecule type" value="Genomic_DNA"/>
</dbReference>
<accession>A0A2S0HUZ7</accession>
<dbReference type="GO" id="GO:0030246">
    <property type="term" value="F:carbohydrate binding"/>
    <property type="evidence" value="ECO:0007669"/>
    <property type="project" value="InterPro"/>
</dbReference>
<reference evidence="3 4" key="1">
    <citation type="submission" date="2018-02" db="EMBL/GenBank/DDBJ databases">
        <title>Genomic analysis of the strain RR4-38 isolated from a seawater recirculating aquaculture system.</title>
        <authorList>
            <person name="Kim Y.-S."/>
            <person name="Jang Y.H."/>
            <person name="Kim K.-H."/>
        </authorList>
    </citation>
    <scope>NUCLEOTIDE SEQUENCE [LARGE SCALE GENOMIC DNA]</scope>
    <source>
        <strain evidence="3 4">RR4-38</strain>
    </source>
</reference>
<organism evidence="3 4">
    <name type="scientific">Pukyongia salina</name>
    <dbReference type="NCBI Taxonomy" id="2094025"/>
    <lineage>
        <taxon>Bacteria</taxon>
        <taxon>Pseudomonadati</taxon>
        <taxon>Bacteroidota</taxon>
        <taxon>Flavobacteriia</taxon>
        <taxon>Flavobacteriales</taxon>
        <taxon>Flavobacteriaceae</taxon>
        <taxon>Pukyongia</taxon>
    </lineage>
</organism>
<dbReference type="OrthoDB" id="2111471at2"/>
<dbReference type="KEGG" id="aue:C5O00_04725"/>
<evidence type="ECO:0000313" key="3">
    <source>
        <dbReference type="EMBL" id="AVI50507.1"/>
    </source>
</evidence>
<dbReference type="Proteomes" id="UP000238442">
    <property type="component" value="Chromosome"/>
</dbReference>
<evidence type="ECO:0000313" key="4">
    <source>
        <dbReference type="Proteomes" id="UP000238442"/>
    </source>
</evidence>
<sequence length="264" mass="27620">MSNNKFFRICLSLLLVIGVASCSNDDSNNSTGETSSRVSVKLVDAPGDYEAVYVDVEDVLVKYSGNESEVSIGTINAGVYNLLELTGGASVLLVDNEIDAGNISQIRLVLGDQNTIVVDGQTYPLSTPSAQQTGLKVNVNQTLETGVFYEFILDFDVDASVVAQGNGNFSLNPVIRATTAAESGAVTGMVLPAGIQSMVTASNGTTEVSSYTNSEGIFMLSGVPEGSYQLTVEADASLNLPPVVIPNVEVNVGSVTTIETVTMQ</sequence>
<proteinExistence type="predicted"/>
<dbReference type="SUPFAM" id="SSF49452">
    <property type="entry name" value="Starch-binding domain-like"/>
    <property type="match status" value="1"/>
</dbReference>
<dbReference type="PROSITE" id="PS51257">
    <property type="entry name" value="PROKAR_LIPOPROTEIN"/>
    <property type="match status" value="1"/>
</dbReference>
<keyword evidence="1" id="KW-0732">Signal</keyword>
<dbReference type="InterPro" id="IPR025491">
    <property type="entry name" value="DUF4382"/>
</dbReference>
<gene>
    <name evidence="3" type="ORF">C5O00_04725</name>
</gene>
<dbReference type="Gene3D" id="2.60.40.1120">
    <property type="entry name" value="Carboxypeptidase-like, regulatory domain"/>
    <property type="match status" value="1"/>
</dbReference>
<feature type="chain" id="PRO_5015502916" evidence="1">
    <location>
        <begin position="23"/>
        <end position="264"/>
    </location>
</feature>
<dbReference type="InterPro" id="IPR013784">
    <property type="entry name" value="Carb-bd-like_fold"/>
</dbReference>
<feature type="domain" description="DUF4382" evidence="2">
    <location>
        <begin position="36"/>
        <end position="173"/>
    </location>
</feature>
<dbReference type="AlphaFoldDB" id="A0A2S0HUZ7"/>
<feature type="signal peptide" evidence="1">
    <location>
        <begin position="1"/>
        <end position="22"/>
    </location>
</feature>
<dbReference type="Pfam" id="PF14321">
    <property type="entry name" value="DUF4382"/>
    <property type="match status" value="1"/>
</dbReference>
<keyword evidence="4" id="KW-1185">Reference proteome</keyword>
<evidence type="ECO:0000259" key="2">
    <source>
        <dbReference type="Pfam" id="PF14321"/>
    </source>
</evidence>
<protein>
    <submittedName>
        <fullName evidence="3">Carbohydrate-binding protein</fullName>
    </submittedName>
</protein>
<dbReference type="RefSeq" id="WP_105215397.1">
    <property type="nucleotide sequence ID" value="NZ_CP027062.1"/>
</dbReference>